<keyword evidence="4" id="KW-0443">Lipid metabolism</keyword>
<accession>A0A662D708</accession>
<feature type="transmembrane region" description="Helical" evidence="5">
    <location>
        <begin position="6"/>
        <end position="25"/>
    </location>
</feature>
<dbReference type="GO" id="GO:0006654">
    <property type="term" value="P:phosphatidic acid biosynthetic process"/>
    <property type="evidence" value="ECO:0007669"/>
    <property type="project" value="TreeGrafter"/>
</dbReference>
<dbReference type="GO" id="GO:0016020">
    <property type="term" value="C:membrane"/>
    <property type="evidence" value="ECO:0007669"/>
    <property type="project" value="InterPro"/>
</dbReference>
<name>A0A662D708_UNCAE</name>
<sequence length="209" mass="23968">MKETPLWYRLLWILALVIFKVFFGLRIYGRENIPLKGGVILASNHLSYLDPIVLGLLTPRKMNFMAKRELFENFFFRLLITKLGAFPLKRGRLDRSSYEKALSLMREGKILALFPEGTRSEKGKLRSLRKGAAKIAFKTGAPLVPIIIKGTDKALPKGKRMVKLAKIRVRIGKPLKVETFTPEKNADEYVDRLHKELERRMVSLGISEE</sequence>
<feature type="domain" description="Phospholipid/glycerol acyltransferase" evidence="6">
    <location>
        <begin position="39"/>
        <end position="151"/>
    </location>
</feature>
<evidence type="ECO:0000256" key="5">
    <source>
        <dbReference type="SAM" id="Phobius"/>
    </source>
</evidence>
<protein>
    <recommendedName>
        <fullName evidence="4">1-acyl-sn-glycerol-3-phosphate acyltransferase</fullName>
        <ecNumber evidence="4">2.3.1.51</ecNumber>
    </recommendedName>
</protein>
<dbReference type="CDD" id="cd07989">
    <property type="entry name" value="LPLAT_AGPAT-like"/>
    <property type="match status" value="1"/>
</dbReference>
<evidence type="ECO:0000256" key="2">
    <source>
        <dbReference type="ARBA" id="ARBA00022679"/>
    </source>
</evidence>
<dbReference type="InterPro" id="IPR002123">
    <property type="entry name" value="Plipid/glycerol_acylTrfase"/>
</dbReference>
<gene>
    <name evidence="7" type="ORF">DRZ78_00360</name>
</gene>
<dbReference type="EC" id="2.3.1.51" evidence="4"/>
<keyword evidence="4" id="KW-1208">Phospholipid metabolism</keyword>
<evidence type="ECO:0000256" key="3">
    <source>
        <dbReference type="ARBA" id="ARBA00023315"/>
    </source>
</evidence>
<evidence type="ECO:0000256" key="4">
    <source>
        <dbReference type="RuleBase" id="RU361267"/>
    </source>
</evidence>
<keyword evidence="5" id="KW-0472">Membrane</keyword>
<dbReference type="AlphaFoldDB" id="A0A662D708"/>
<evidence type="ECO:0000259" key="6">
    <source>
        <dbReference type="SMART" id="SM00563"/>
    </source>
</evidence>
<keyword evidence="4" id="KW-0444">Lipid biosynthesis</keyword>
<dbReference type="SUPFAM" id="SSF69593">
    <property type="entry name" value="Glycerol-3-phosphate (1)-acyltransferase"/>
    <property type="match status" value="1"/>
</dbReference>
<dbReference type="PANTHER" id="PTHR10434">
    <property type="entry name" value="1-ACYL-SN-GLYCEROL-3-PHOSPHATE ACYLTRANSFERASE"/>
    <property type="match status" value="1"/>
</dbReference>
<dbReference type="InterPro" id="IPR004552">
    <property type="entry name" value="AGP_acyltrans"/>
</dbReference>
<evidence type="ECO:0000313" key="7">
    <source>
        <dbReference type="EMBL" id="RLE08784.1"/>
    </source>
</evidence>
<comment type="similarity">
    <text evidence="1 4">Belongs to the 1-acyl-sn-glycerol-3-phosphate acyltransferase family.</text>
</comment>
<keyword evidence="5" id="KW-0812">Transmembrane</keyword>
<dbReference type="Pfam" id="PF01553">
    <property type="entry name" value="Acyltransferase"/>
    <property type="match status" value="1"/>
</dbReference>
<dbReference type="EMBL" id="QMPY01000007">
    <property type="protein sequence ID" value="RLE08784.1"/>
    <property type="molecule type" value="Genomic_DNA"/>
</dbReference>
<dbReference type="GO" id="GO:0003841">
    <property type="term" value="F:1-acylglycerol-3-phosphate O-acyltransferase activity"/>
    <property type="evidence" value="ECO:0007669"/>
    <property type="project" value="UniProtKB-UniRule"/>
</dbReference>
<dbReference type="Proteomes" id="UP000277457">
    <property type="component" value="Unassembled WGS sequence"/>
</dbReference>
<comment type="catalytic activity">
    <reaction evidence="4">
        <text>a 1-acyl-sn-glycero-3-phosphate + an acyl-CoA = a 1,2-diacyl-sn-glycero-3-phosphate + CoA</text>
        <dbReference type="Rhea" id="RHEA:19709"/>
        <dbReference type="ChEBI" id="CHEBI:57287"/>
        <dbReference type="ChEBI" id="CHEBI:57970"/>
        <dbReference type="ChEBI" id="CHEBI:58342"/>
        <dbReference type="ChEBI" id="CHEBI:58608"/>
        <dbReference type="EC" id="2.3.1.51"/>
    </reaction>
</comment>
<dbReference type="NCBIfam" id="TIGR00530">
    <property type="entry name" value="AGP_acyltrn"/>
    <property type="match status" value="1"/>
</dbReference>
<organism evidence="7 8">
    <name type="scientific">Aerophobetes bacterium</name>
    <dbReference type="NCBI Taxonomy" id="2030807"/>
    <lineage>
        <taxon>Bacteria</taxon>
        <taxon>Candidatus Aerophobota</taxon>
    </lineage>
</organism>
<keyword evidence="4" id="KW-0594">Phospholipid biosynthesis</keyword>
<keyword evidence="3 4" id="KW-0012">Acyltransferase</keyword>
<dbReference type="PANTHER" id="PTHR10434:SF40">
    <property type="entry name" value="1-ACYL-SN-GLYCEROL-3-PHOSPHATE ACYLTRANSFERASE"/>
    <property type="match status" value="1"/>
</dbReference>
<comment type="domain">
    <text evidence="4">The HXXXXD motif is essential for acyltransferase activity and may constitute the binding site for the phosphate moiety of the glycerol-3-phosphate.</text>
</comment>
<evidence type="ECO:0000256" key="1">
    <source>
        <dbReference type="ARBA" id="ARBA00008655"/>
    </source>
</evidence>
<comment type="caution">
    <text evidence="7">The sequence shown here is derived from an EMBL/GenBank/DDBJ whole genome shotgun (WGS) entry which is preliminary data.</text>
</comment>
<evidence type="ECO:0000313" key="8">
    <source>
        <dbReference type="Proteomes" id="UP000277457"/>
    </source>
</evidence>
<reference evidence="7 8" key="1">
    <citation type="submission" date="2018-06" db="EMBL/GenBank/DDBJ databases">
        <title>Extensive metabolic versatility and redundancy in microbially diverse, dynamic hydrothermal sediments.</title>
        <authorList>
            <person name="Dombrowski N."/>
            <person name="Teske A."/>
            <person name="Baker B.J."/>
        </authorList>
    </citation>
    <scope>NUCLEOTIDE SEQUENCE [LARGE SCALE GENOMIC DNA]</scope>
    <source>
        <strain evidence="7">B7_G13</strain>
    </source>
</reference>
<keyword evidence="5" id="KW-1133">Transmembrane helix</keyword>
<keyword evidence="2 4" id="KW-0808">Transferase</keyword>
<dbReference type="SMART" id="SM00563">
    <property type="entry name" value="PlsC"/>
    <property type="match status" value="1"/>
</dbReference>
<proteinExistence type="inferred from homology"/>